<dbReference type="EMBL" id="BTSX01000004">
    <property type="protein sequence ID" value="GMS93393.1"/>
    <property type="molecule type" value="Genomic_DNA"/>
</dbReference>
<evidence type="ECO:0000313" key="1">
    <source>
        <dbReference type="EMBL" id="GMS93393.1"/>
    </source>
</evidence>
<accession>A0AAV5TDT0</accession>
<sequence length="131" mass="14143">AAHSTWVIVTPLDTQPVPVGLQVTVKVATLEPSSPTTPSPPLTSMFAFFPKQVKVLVRHVPSGLGTSMSITCAPFPITVLVIRSRAHILQPIMPGVPGVTFMQASAMERRIKKSSEECAGNLIIQVWTKRT</sequence>
<keyword evidence="2" id="KW-1185">Reference proteome</keyword>
<reference evidence="1" key="1">
    <citation type="submission" date="2023-10" db="EMBL/GenBank/DDBJ databases">
        <title>Genome assembly of Pristionchus species.</title>
        <authorList>
            <person name="Yoshida K."/>
            <person name="Sommer R.J."/>
        </authorList>
    </citation>
    <scope>NUCLEOTIDE SEQUENCE</scope>
    <source>
        <strain evidence="1">RS0144</strain>
    </source>
</reference>
<evidence type="ECO:0000313" key="2">
    <source>
        <dbReference type="Proteomes" id="UP001432027"/>
    </source>
</evidence>
<name>A0AAV5TDT0_9BILA</name>
<gene>
    <name evidence="1" type="ORF">PENTCL1PPCAC_15568</name>
</gene>
<feature type="non-terminal residue" evidence="1">
    <location>
        <position position="1"/>
    </location>
</feature>
<comment type="caution">
    <text evidence="1">The sequence shown here is derived from an EMBL/GenBank/DDBJ whole genome shotgun (WGS) entry which is preliminary data.</text>
</comment>
<protein>
    <submittedName>
        <fullName evidence="1">Uncharacterized protein</fullName>
    </submittedName>
</protein>
<organism evidence="1 2">
    <name type="scientific">Pristionchus entomophagus</name>
    <dbReference type="NCBI Taxonomy" id="358040"/>
    <lineage>
        <taxon>Eukaryota</taxon>
        <taxon>Metazoa</taxon>
        <taxon>Ecdysozoa</taxon>
        <taxon>Nematoda</taxon>
        <taxon>Chromadorea</taxon>
        <taxon>Rhabditida</taxon>
        <taxon>Rhabditina</taxon>
        <taxon>Diplogasteromorpha</taxon>
        <taxon>Diplogasteroidea</taxon>
        <taxon>Neodiplogasteridae</taxon>
        <taxon>Pristionchus</taxon>
    </lineage>
</organism>
<dbReference type="AlphaFoldDB" id="A0AAV5TDT0"/>
<proteinExistence type="predicted"/>
<dbReference type="Proteomes" id="UP001432027">
    <property type="component" value="Unassembled WGS sequence"/>
</dbReference>